<gene>
    <name evidence="5" type="ordered locus">Zmob_1373</name>
</gene>
<dbReference type="EMBL" id="CP002850">
    <property type="protein sequence ID" value="AEH63193.1"/>
    <property type="molecule type" value="Genomic_DNA"/>
</dbReference>
<proteinExistence type="predicted"/>
<dbReference type="Gene3D" id="3.20.20.100">
    <property type="entry name" value="NADP-dependent oxidoreductase domain"/>
    <property type="match status" value="1"/>
</dbReference>
<dbReference type="InterPro" id="IPR020471">
    <property type="entry name" value="AKR"/>
</dbReference>
<dbReference type="PANTHER" id="PTHR43638">
    <property type="entry name" value="OXIDOREDUCTASE, ALDO/KETO REDUCTASE FAMILY PROTEIN"/>
    <property type="match status" value="1"/>
</dbReference>
<dbReference type="eggNOG" id="COG0656">
    <property type="taxonomic scope" value="Bacteria"/>
</dbReference>
<dbReference type="AlphaFoldDB" id="A0A0H3G347"/>
<dbReference type="CDD" id="cd19138">
    <property type="entry name" value="AKR_YeaE"/>
    <property type="match status" value="1"/>
</dbReference>
<dbReference type="InterPro" id="IPR036812">
    <property type="entry name" value="NAD(P)_OxRdtase_dom_sf"/>
</dbReference>
<dbReference type="HOGENOM" id="CLU_023205_2_3_5"/>
<feature type="domain" description="NADP-dependent oxidoreductase" evidence="4">
    <location>
        <begin position="15"/>
        <end position="263"/>
    </location>
</feature>
<dbReference type="GO" id="GO:0016491">
    <property type="term" value="F:oxidoreductase activity"/>
    <property type="evidence" value="ECO:0007669"/>
    <property type="project" value="InterPro"/>
</dbReference>
<sequence>MKYVKLPDGTKVPALGQGTWMMGSAHNRATEVAALKEGIALGMTLIDTAEMYGEGAAEICVGEAIKGTPRESLFLVSKAYPQNASRKTLPKVCEASLKRLGTDYLDLYLLHWRGSVPFAETIETMEALQSAGKIRRWGVSNLDTDDMEEWIAAGGQACTTDQILYNLTRRGPEFDLIPWLRKHHMPVMAYSPVEQGRLLKNPALIALAQALNVTPAQLGLAWVMRHPDIMAIPKAGHVAHVKENFASLDIVLDDTILAELDKLFPAPTRKQHLAIL</sequence>
<dbReference type="RefSeq" id="WP_014501024.1">
    <property type="nucleotide sequence ID" value="NC_017262.1"/>
</dbReference>
<reference evidence="5 6" key="1">
    <citation type="journal article" date="2011" name="J. Bacteriol.">
        <title>Genome sequence of the ethanol-producing Zymomonas mobilis subsp. mobilis lectotype strain ATCC 10988.</title>
        <authorList>
            <person name="Pappas K.M."/>
            <person name="Kouvelis V.N."/>
            <person name="Saunders E."/>
            <person name="Brettin T.S."/>
            <person name="Bruce D."/>
            <person name="Detter C."/>
            <person name="Balakireva M."/>
            <person name="Han C.S."/>
            <person name="Savvakis G."/>
            <person name="Kyrpides N.C."/>
            <person name="Typas M.A."/>
        </authorList>
    </citation>
    <scope>NUCLEOTIDE SEQUENCE [LARGE SCALE GENOMIC DNA]</scope>
    <source>
        <strain evidence="6">ATCC 10988 / DSM 424 / CCUG 17860 / LMG 404 / NCIMB 8938 / NRRL B-806 / ZM1</strain>
    </source>
</reference>
<name>A0A0H3G347_ZYMMA</name>
<feature type="active site" description="Proton donor" evidence="1">
    <location>
        <position position="52"/>
    </location>
</feature>
<dbReference type="PANTHER" id="PTHR43638:SF3">
    <property type="entry name" value="ALDEHYDE REDUCTASE"/>
    <property type="match status" value="1"/>
</dbReference>
<dbReference type="Proteomes" id="UP000001494">
    <property type="component" value="Chromosome"/>
</dbReference>
<dbReference type="OrthoDB" id="7181835at2"/>
<dbReference type="KEGG" id="zmm:Zmob_1373"/>
<evidence type="ECO:0000256" key="1">
    <source>
        <dbReference type="PIRSR" id="PIRSR000097-1"/>
    </source>
</evidence>
<dbReference type="PRINTS" id="PR00069">
    <property type="entry name" value="ALDKETRDTASE"/>
</dbReference>
<evidence type="ECO:0000256" key="2">
    <source>
        <dbReference type="PIRSR" id="PIRSR000097-2"/>
    </source>
</evidence>
<dbReference type="Pfam" id="PF00248">
    <property type="entry name" value="Aldo_ket_red"/>
    <property type="match status" value="1"/>
</dbReference>
<evidence type="ECO:0000313" key="6">
    <source>
        <dbReference type="Proteomes" id="UP000001494"/>
    </source>
</evidence>
<evidence type="ECO:0000256" key="3">
    <source>
        <dbReference type="PIRSR" id="PIRSR000097-3"/>
    </source>
</evidence>
<feature type="binding site" evidence="2">
    <location>
        <position position="111"/>
    </location>
    <ligand>
        <name>substrate</name>
    </ligand>
</feature>
<feature type="site" description="Lowers pKa of active site Tyr" evidence="3">
    <location>
        <position position="78"/>
    </location>
</feature>
<evidence type="ECO:0000313" key="5">
    <source>
        <dbReference type="EMBL" id="AEH63193.1"/>
    </source>
</evidence>
<dbReference type="InterPro" id="IPR023210">
    <property type="entry name" value="NADP_OxRdtase_dom"/>
</dbReference>
<accession>A0A0H3G347</accession>
<dbReference type="SUPFAM" id="SSF51430">
    <property type="entry name" value="NAD(P)-linked oxidoreductase"/>
    <property type="match status" value="1"/>
</dbReference>
<protein>
    <submittedName>
        <fullName evidence="5">Aldo/keto reductase</fullName>
    </submittedName>
</protein>
<organism evidence="5 6">
    <name type="scientific">Zymomonas mobilis subsp. mobilis (strain ATCC 10988 / DSM 424 / LMG 404 / NCIMB 8938 / NRRL B-806 / ZM1)</name>
    <dbReference type="NCBI Taxonomy" id="555217"/>
    <lineage>
        <taxon>Bacteria</taxon>
        <taxon>Pseudomonadati</taxon>
        <taxon>Pseudomonadota</taxon>
        <taxon>Alphaproteobacteria</taxon>
        <taxon>Sphingomonadales</taxon>
        <taxon>Zymomonadaceae</taxon>
        <taxon>Zymomonas</taxon>
    </lineage>
</organism>
<dbReference type="PIRSF" id="PIRSF000097">
    <property type="entry name" value="AKR"/>
    <property type="match status" value="1"/>
</dbReference>
<evidence type="ECO:0000259" key="4">
    <source>
        <dbReference type="Pfam" id="PF00248"/>
    </source>
</evidence>